<evidence type="ECO:0000313" key="2">
    <source>
        <dbReference type="Proteomes" id="UP000694300"/>
    </source>
</evidence>
<sequence length="189" mass="20601">MGFLWVYPSSRLIVFDKTIQYPGSNKTAIQQGVVYVRRQSATGPATQLEVNTAMDRLLTRNLKAFIARIDHVASLPVATQLVATSPGSETGYVLTASGEGIPVTIVGPEKGATAIKIDETLLPDFPLSGPTHEIANQVRQWRMDAGHRVKPSTLHRWYSVHDEIDFDAVSDGALFACLSAIDGSDFPMF</sequence>
<dbReference type="Proteomes" id="UP000694300">
    <property type="component" value="Unassembled WGS sequence"/>
</dbReference>
<reference evidence="1 2" key="1">
    <citation type="submission" date="2020-11" db="EMBL/GenBank/DDBJ databases">
        <title>Pseudonocardia abyssalis sp. nov. and Pseudonocardia oceani sp. nov., description and phylogenomic analysis of two novel actinomycetes isolated from the deep Southern Ocean.</title>
        <authorList>
            <person name="Parra J."/>
        </authorList>
    </citation>
    <scope>NUCLEOTIDE SEQUENCE [LARGE SCALE GENOMIC DNA]</scope>
    <source>
        <strain evidence="2">KRD185</strain>
    </source>
</reference>
<proteinExistence type="predicted"/>
<keyword evidence="2" id="KW-1185">Reference proteome</keyword>
<accession>A0ABS6UBY4</accession>
<name>A0ABS6UBY4_9PSEU</name>
<protein>
    <submittedName>
        <fullName evidence="1">Uncharacterized protein</fullName>
    </submittedName>
</protein>
<gene>
    <name evidence="1" type="ORF">I4I82_17670</name>
</gene>
<evidence type="ECO:0000313" key="1">
    <source>
        <dbReference type="EMBL" id="MBW0129493.1"/>
    </source>
</evidence>
<dbReference type="EMBL" id="JADQDF010000001">
    <property type="protein sequence ID" value="MBW0129493.1"/>
    <property type="molecule type" value="Genomic_DNA"/>
</dbReference>
<dbReference type="RefSeq" id="WP_218595882.1">
    <property type="nucleotide sequence ID" value="NZ_JADQDF010000001.1"/>
</dbReference>
<comment type="caution">
    <text evidence="1">The sequence shown here is derived from an EMBL/GenBank/DDBJ whole genome shotgun (WGS) entry which is preliminary data.</text>
</comment>
<organism evidence="1 2">
    <name type="scientific">Pseudonocardia oceani</name>
    <dbReference type="NCBI Taxonomy" id="2792013"/>
    <lineage>
        <taxon>Bacteria</taxon>
        <taxon>Bacillati</taxon>
        <taxon>Actinomycetota</taxon>
        <taxon>Actinomycetes</taxon>
        <taxon>Pseudonocardiales</taxon>
        <taxon>Pseudonocardiaceae</taxon>
        <taxon>Pseudonocardia</taxon>
    </lineage>
</organism>